<reference evidence="2" key="1">
    <citation type="journal article" date="2019" name="bioRxiv">
        <title>The Genome of the Zebra Mussel, Dreissena polymorpha: A Resource for Invasive Species Research.</title>
        <authorList>
            <person name="McCartney M.A."/>
            <person name="Auch B."/>
            <person name="Kono T."/>
            <person name="Mallez S."/>
            <person name="Zhang Y."/>
            <person name="Obille A."/>
            <person name="Becker A."/>
            <person name="Abrahante J.E."/>
            <person name="Garbe J."/>
            <person name="Badalamenti J.P."/>
            <person name="Herman A."/>
            <person name="Mangelson H."/>
            <person name="Liachko I."/>
            <person name="Sullivan S."/>
            <person name="Sone E.D."/>
            <person name="Koren S."/>
            <person name="Silverstein K.A.T."/>
            <person name="Beckman K.B."/>
            <person name="Gohl D.M."/>
        </authorList>
    </citation>
    <scope>NUCLEOTIDE SEQUENCE</scope>
    <source>
        <strain evidence="2">Duluth1</strain>
        <tissue evidence="2">Whole animal</tissue>
    </source>
</reference>
<sequence length="424" mass="46828">MQEFTFHYHNFLMGGPPKPPIQGGGHPLPHTSPLRRQKFAPPFETPGYGPGKPLTNPLIMQPELLTRVIFEGGYNSRSIVYFNGIPESTIQCVPFETVIAKQDSVAHVNNSFKYFHEKGTKKGKGKNCPPPSSHETNVLSKFQENWAKNVTSTVFTCFHYIHIKKNAPPTGGHVFSPIPTIFKLVRDINKTNVLTNFHDDGAKIVTSRVFTRKTSPPTGGHVFQRIGTILNSTNISLRQTFQQSYMNIGHEIFELGRDFIGTKLLTKFHEDGTRNVASRVDGRTYDGQRPVTKAHLSNQIGVYTMGGESSKKLRSQPSTAVPTELVRIAAVAAHVAEPAADRVLHSVGSELQSAPDCKAAYPGEVTAEGTKGINCMDGMVTGSIPTVEAFFRFQPKTPSTVSRPKKQTRENFNKPEAFDAIKLK</sequence>
<protein>
    <submittedName>
        <fullName evidence="2">Uncharacterized protein</fullName>
    </submittedName>
</protein>
<dbReference type="Proteomes" id="UP000828390">
    <property type="component" value="Unassembled WGS sequence"/>
</dbReference>
<name>A0A9D4BST5_DREPO</name>
<accession>A0A9D4BST5</accession>
<keyword evidence="3" id="KW-1185">Reference proteome</keyword>
<reference evidence="2" key="2">
    <citation type="submission" date="2020-11" db="EMBL/GenBank/DDBJ databases">
        <authorList>
            <person name="McCartney M.A."/>
            <person name="Auch B."/>
            <person name="Kono T."/>
            <person name="Mallez S."/>
            <person name="Becker A."/>
            <person name="Gohl D.M."/>
            <person name="Silverstein K.A.T."/>
            <person name="Koren S."/>
            <person name="Bechman K.B."/>
            <person name="Herman A."/>
            <person name="Abrahante J.E."/>
            <person name="Garbe J."/>
        </authorList>
    </citation>
    <scope>NUCLEOTIDE SEQUENCE</scope>
    <source>
        <strain evidence="2">Duluth1</strain>
        <tissue evidence="2">Whole animal</tissue>
    </source>
</reference>
<feature type="region of interest" description="Disordered" evidence="1">
    <location>
        <begin position="396"/>
        <end position="415"/>
    </location>
</feature>
<organism evidence="2 3">
    <name type="scientific">Dreissena polymorpha</name>
    <name type="common">Zebra mussel</name>
    <name type="synonym">Mytilus polymorpha</name>
    <dbReference type="NCBI Taxonomy" id="45954"/>
    <lineage>
        <taxon>Eukaryota</taxon>
        <taxon>Metazoa</taxon>
        <taxon>Spiralia</taxon>
        <taxon>Lophotrochozoa</taxon>
        <taxon>Mollusca</taxon>
        <taxon>Bivalvia</taxon>
        <taxon>Autobranchia</taxon>
        <taxon>Heteroconchia</taxon>
        <taxon>Euheterodonta</taxon>
        <taxon>Imparidentia</taxon>
        <taxon>Neoheterodontei</taxon>
        <taxon>Myida</taxon>
        <taxon>Dreissenoidea</taxon>
        <taxon>Dreissenidae</taxon>
        <taxon>Dreissena</taxon>
    </lineage>
</organism>
<feature type="region of interest" description="Disordered" evidence="1">
    <location>
        <begin position="17"/>
        <end position="51"/>
    </location>
</feature>
<dbReference type="EMBL" id="JAIWYP010000015">
    <property type="protein sequence ID" value="KAH3704162.1"/>
    <property type="molecule type" value="Genomic_DNA"/>
</dbReference>
<comment type="caution">
    <text evidence="2">The sequence shown here is derived from an EMBL/GenBank/DDBJ whole genome shotgun (WGS) entry which is preliminary data.</text>
</comment>
<dbReference type="AlphaFoldDB" id="A0A9D4BST5"/>
<evidence type="ECO:0000313" key="3">
    <source>
        <dbReference type="Proteomes" id="UP000828390"/>
    </source>
</evidence>
<evidence type="ECO:0000313" key="2">
    <source>
        <dbReference type="EMBL" id="KAH3704162.1"/>
    </source>
</evidence>
<gene>
    <name evidence="2" type="ORF">DPMN_079218</name>
</gene>
<evidence type="ECO:0000256" key="1">
    <source>
        <dbReference type="SAM" id="MobiDB-lite"/>
    </source>
</evidence>
<proteinExistence type="predicted"/>